<dbReference type="Proteomes" id="UP000887116">
    <property type="component" value="Unassembled WGS sequence"/>
</dbReference>
<reference evidence="2" key="1">
    <citation type="submission" date="2020-07" db="EMBL/GenBank/DDBJ databases">
        <title>Multicomponent nature underlies the extraordinary mechanical properties of spider dragline silk.</title>
        <authorList>
            <person name="Kono N."/>
            <person name="Nakamura H."/>
            <person name="Mori M."/>
            <person name="Yoshida Y."/>
            <person name="Ohtoshi R."/>
            <person name="Malay A.D."/>
            <person name="Moran D.A.P."/>
            <person name="Tomita M."/>
            <person name="Numata K."/>
            <person name="Arakawa K."/>
        </authorList>
    </citation>
    <scope>NUCLEOTIDE SEQUENCE</scope>
</reference>
<evidence type="ECO:0000313" key="3">
    <source>
        <dbReference type="Proteomes" id="UP000887116"/>
    </source>
</evidence>
<keyword evidence="3" id="KW-1185">Reference proteome</keyword>
<proteinExistence type="predicted"/>
<organism evidence="2 3">
    <name type="scientific">Trichonephila clavata</name>
    <name type="common">Joro spider</name>
    <name type="synonym">Nephila clavata</name>
    <dbReference type="NCBI Taxonomy" id="2740835"/>
    <lineage>
        <taxon>Eukaryota</taxon>
        <taxon>Metazoa</taxon>
        <taxon>Ecdysozoa</taxon>
        <taxon>Arthropoda</taxon>
        <taxon>Chelicerata</taxon>
        <taxon>Arachnida</taxon>
        <taxon>Araneae</taxon>
        <taxon>Araneomorphae</taxon>
        <taxon>Entelegynae</taxon>
        <taxon>Araneoidea</taxon>
        <taxon>Nephilidae</taxon>
        <taxon>Trichonephila</taxon>
    </lineage>
</organism>
<feature type="region of interest" description="Disordered" evidence="1">
    <location>
        <begin position="1"/>
        <end position="28"/>
    </location>
</feature>
<evidence type="ECO:0000313" key="2">
    <source>
        <dbReference type="EMBL" id="GFQ88642.1"/>
    </source>
</evidence>
<dbReference type="EMBL" id="BMAO01033320">
    <property type="protein sequence ID" value="GFQ88642.1"/>
    <property type="molecule type" value="Genomic_DNA"/>
</dbReference>
<dbReference type="AlphaFoldDB" id="A0A8X6FT80"/>
<protein>
    <submittedName>
        <fullName evidence="2">Uncharacterized protein</fullName>
    </submittedName>
</protein>
<name>A0A8X6FT80_TRICU</name>
<feature type="compositionally biased region" description="Polar residues" evidence="1">
    <location>
        <begin position="1"/>
        <end position="11"/>
    </location>
</feature>
<comment type="caution">
    <text evidence="2">The sequence shown here is derived from an EMBL/GenBank/DDBJ whole genome shotgun (WGS) entry which is preliminary data.</text>
</comment>
<sequence>MPPNTESSNLGVHNFAPGCVPNRSPHQKQQVAPKQVDLLIISLPLEKKPQRFSPQNVAKTAPMKCSRWPFLMPIGWKSLLIELSLRKSSHSKNVPRLWRIIPSVTKNSRHGGGSRWAVPPKSCSKLLSLKGLRYIRLKRMDL</sequence>
<evidence type="ECO:0000256" key="1">
    <source>
        <dbReference type="SAM" id="MobiDB-lite"/>
    </source>
</evidence>
<accession>A0A8X6FT80</accession>
<gene>
    <name evidence="2" type="ORF">TNCT_354471</name>
</gene>